<comment type="subcellular location">
    <subcellularLocation>
        <location evidence="4">Membrane</location>
        <topology evidence="4">Multi-pass membrane protein</topology>
    </subcellularLocation>
</comment>
<keyword evidence="2 4" id="KW-1133">Transmembrane helix</keyword>
<feature type="compositionally biased region" description="Gly residues" evidence="5">
    <location>
        <begin position="226"/>
        <end position="237"/>
    </location>
</feature>
<organism evidence="6 7">
    <name type="scientific">Dichotomopilus funicola</name>
    <dbReference type="NCBI Taxonomy" id="1934379"/>
    <lineage>
        <taxon>Eukaryota</taxon>
        <taxon>Fungi</taxon>
        <taxon>Dikarya</taxon>
        <taxon>Ascomycota</taxon>
        <taxon>Pezizomycotina</taxon>
        <taxon>Sordariomycetes</taxon>
        <taxon>Sordariomycetidae</taxon>
        <taxon>Sordariales</taxon>
        <taxon>Chaetomiaceae</taxon>
        <taxon>Dichotomopilus</taxon>
    </lineage>
</organism>
<dbReference type="InterPro" id="IPR038814">
    <property type="entry name" value="AIM11"/>
</dbReference>
<evidence type="ECO:0000256" key="3">
    <source>
        <dbReference type="ARBA" id="ARBA00023136"/>
    </source>
</evidence>
<feature type="compositionally biased region" description="Low complexity" evidence="5">
    <location>
        <begin position="21"/>
        <end position="49"/>
    </location>
</feature>
<evidence type="ECO:0000313" key="7">
    <source>
        <dbReference type="Proteomes" id="UP001302676"/>
    </source>
</evidence>
<comment type="similarity">
    <text evidence="4">Belongs to the AIM11 family.</text>
</comment>
<feature type="region of interest" description="Disordered" evidence="5">
    <location>
        <begin position="14"/>
        <end position="66"/>
    </location>
</feature>
<keyword evidence="1 4" id="KW-0812">Transmembrane</keyword>
<name>A0AAN6V5L4_9PEZI</name>
<evidence type="ECO:0000313" key="6">
    <source>
        <dbReference type="EMBL" id="KAK4145303.1"/>
    </source>
</evidence>
<evidence type="ECO:0000256" key="4">
    <source>
        <dbReference type="RuleBase" id="RU367098"/>
    </source>
</evidence>
<dbReference type="GO" id="GO:0005739">
    <property type="term" value="C:mitochondrion"/>
    <property type="evidence" value="ECO:0007669"/>
    <property type="project" value="TreeGrafter"/>
</dbReference>
<protein>
    <recommendedName>
        <fullName evidence="4">Altered inheritance of mitochondria protein 11</fullName>
    </recommendedName>
</protein>
<dbReference type="EMBL" id="MU853569">
    <property type="protein sequence ID" value="KAK4145303.1"/>
    <property type="molecule type" value="Genomic_DNA"/>
</dbReference>
<dbReference type="PANTHER" id="PTHR39136">
    <property type="entry name" value="ALTERED INHERITANCE OF MITOCHONDRIA PROTEIN 11"/>
    <property type="match status" value="1"/>
</dbReference>
<feature type="transmembrane region" description="Helical" evidence="4">
    <location>
        <begin position="82"/>
        <end position="103"/>
    </location>
</feature>
<keyword evidence="7" id="KW-1185">Reference proteome</keyword>
<reference evidence="6" key="2">
    <citation type="submission" date="2023-05" db="EMBL/GenBank/DDBJ databases">
        <authorList>
            <consortium name="Lawrence Berkeley National Laboratory"/>
            <person name="Steindorff A."/>
            <person name="Hensen N."/>
            <person name="Bonometti L."/>
            <person name="Westerberg I."/>
            <person name="Brannstrom I.O."/>
            <person name="Guillou S."/>
            <person name="Cros-Aarteil S."/>
            <person name="Calhoun S."/>
            <person name="Haridas S."/>
            <person name="Kuo A."/>
            <person name="Mondo S."/>
            <person name="Pangilinan J."/>
            <person name="Riley R."/>
            <person name="Labutti K."/>
            <person name="Andreopoulos B."/>
            <person name="Lipzen A."/>
            <person name="Chen C."/>
            <person name="Yanf M."/>
            <person name="Daum C."/>
            <person name="Ng V."/>
            <person name="Clum A."/>
            <person name="Ohm R."/>
            <person name="Martin F."/>
            <person name="Silar P."/>
            <person name="Natvig D."/>
            <person name="Lalanne C."/>
            <person name="Gautier V."/>
            <person name="Ament-Velasquez S.L."/>
            <person name="Kruys A."/>
            <person name="Hutchinson M.I."/>
            <person name="Powell A.J."/>
            <person name="Barry K."/>
            <person name="Miller A.N."/>
            <person name="Grigoriev I.V."/>
            <person name="Debuchy R."/>
            <person name="Gladieux P."/>
            <person name="Thoren M.H."/>
            <person name="Johannesson H."/>
        </authorList>
    </citation>
    <scope>NUCLEOTIDE SEQUENCE</scope>
    <source>
        <strain evidence="6">CBS 141.50</strain>
    </source>
</reference>
<sequence>MPILSYLLGSLAGVNPRDTKTTTAPTQASSTPIGGPTSPSITPTSTSPSSGPPGGTQQDPPPPSQTLNLRDHYLSRRSLRQFTLFAAGTTFFYLSVLISRRAVARHKLAARLKFYEPNHQSTFHSLAALGKEPPPLKKDPLVAFEALNLATLNTMAFAVMAAGGVSWGLDIADLEDLRRYARRTVVQVGEGERDEEAEREVAEWVARTFGIEERKKGEESGDGEGENGGGDGGSGKGGLEEGK</sequence>
<proteinExistence type="inferred from homology"/>
<dbReference type="GO" id="GO:0016020">
    <property type="term" value="C:membrane"/>
    <property type="evidence" value="ECO:0007669"/>
    <property type="project" value="UniProtKB-SubCell"/>
</dbReference>
<gene>
    <name evidence="4" type="primary">AIM11</name>
    <name evidence="6" type="ORF">C8A04DRAFT_26808</name>
</gene>
<reference evidence="6" key="1">
    <citation type="journal article" date="2023" name="Mol. Phylogenet. Evol.">
        <title>Genome-scale phylogeny and comparative genomics of the fungal order Sordariales.</title>
        <authorList>
            <person name="Hensen N."/>
            <person name="Bonometti L."/>
            <person name="Westerberg I."/>
            <person name="Brannstrom I.O."/>
            <person name="Guillou S."/>
            <person name="Cros-Aarteil S."/>
            <person name="Calhoun S."/>
            <person name="Haridas S."/>
            <person name="Kuo A."/>
            <person name="Mondo S."/>
            <person name="Pangilinan J."/>
            <person name="Riley R."/>
            <person name="LaButti K."/>
            <person name="Andreopoulos B."/>
            <person name="Lipzen A."/>
            <person name="Chen C."/>
            <person name="Yan M."/>
            <person name="Daum C."/>
            <person name="Ng V."/>
            <person name="Clum A."/>
            <person name="Steindorff A."/>
            <person name="Ohm R.A."/>
            <person name="Martin F."/>
            <person name="Silar P."/>
            <person name="Natvig D.O."/>
            <person name="Lalanne C."/>
            <person name="Gautier V."/>
            <person name="Ament-Velasquez S.L."/>
            <person name="Kruys A."/>
            <person name="Hutchinson M.I."/>
            <person name="Powell A.J."/>
            <person name="Barry K."/>
            <person name="Miller A.N."/>
            <person name="Grigoriev I.V."/>
            <person name="Debuchy R."/>
            <person name="Gladieux P."/>
            <person name="Hiltunen Thoren M."/>
            <person name="Johannesson H."/>
        </authorList>
    </citation>
    <scope>NUCLEOTIDE SEQUENCE</scope>
    <source>
        <strain evidence="6">CBS 141.50</strain>
    </source>
</reference>
<accession>A0AAN6V5L4</accession>
<dbReference type="PANTHER" id="PTHR39136:SF1">
    <property type="entry name" value="ALTERED INHERITANCE OF MITOCHONDRIA PROTEIN 11"/>
    <property type="match status" value="1"/>
</dbReference>
<keyword evidence="3 4" id="KW-0472">Membrane</keyword>
<feature type="region of interest" description="Disordered" evidence="5">
    <location>
        <begin position="212"/>
        <end position="243"/>
    </location>
</feature>
<comment type="caution">
    <text evidence="6">The sequence shown here is derived from an EMBL/GenBank/DDBJ whole genome shotgun (WGS) entry which is preliminary data.</text>
</comment>
<evidence type="ECO:0000256" key="5">
    <source>
        <dbReference type="SAM" id="MobiDB-lite"/>
    </source>
</evidence>
<evidence type="ECO:0000256" key="2">
    <source>
        <dbReference type="ARBA" id="ARBA00022989"/>
    </source>
</evidence>
<dbReference type="Proteomes" id="UP001302676">
    <property type="component" value="Unassembled WGS sequence"/>
</dbReference>
<dbReference type="AlphaFoldDB" id="A0AAN6V5L4"/>
<evidence type="ECO:0000256" key="1">
    <source>
        <dbReference type="ARBA" id="ARBA00022692"/>
    </source>
</evidence>